<comment type="caution">
    <text evidence="4">The sequence shown here is derived from an EMBL/GenBank/DDBJ whole genome shotgun (WGS) entry which is preliminary data.</text>
</comment>
<dbReference type="InterPro" id="IPR036388">
    <property type="entry name" value="WH-like_DNA-bd_sf"/>
</dbReference>
<evidence type="ECO:0000256" key="1">
    <source>
        <dbReference type="ARBA" id="ARBA00022741"/>
    </source>
</evidence>
<gene>
    <name evidence="4" type="ORF">GCM10009775_08790</name>
</gene>
<dbReference type="Proteomes" id="UP001501343">
    <property type="component" value="Unassembled WGS sequence"/>
</dbReference>
<organism evidence="4 5">
    <name type="scientific">Microbacterium aoyamense</name>
    <dbReference type="NCBI Taxonomy" id="344166"/>
    <lineage>
        <taxon>Bacteria</taxon>
        <taxon>Bacillati</taxon>
        <taxon>Actinomycetota</taxon>
        <taxon>Actinomycetes</taxon>
        <taxon>Micrococcales</taxon>
        <taxon>Microbacteriaceae</taxon>
        <taxon>Microbacterium</taxon>
    </lineage>
</organism>
<proteinExistence type="predicted"/>
<dbReference type="InterPro" id="IPR016032">
    <property type="entry name" value="Sig_transdc_resp-reg_C-effctor"/>
</dbReference>
<sequence>MDNAGAWTVVQQAIESVTRGRPTVLVIEGEAGLGKSRLMKRLSRGLDGFEVHRAFGEPDAPDVAFSTLRELTASTGIAEPVNAFQAVSELLALVDERQRVQPLAFLIDDLQWTDAESIRALAGLLRRVEGDRLLVAVATRPLGRAHSEWQRMLRDANSVVIQLGGLTVDEVGEIAREADPSATDEFVAALHEHTAGNPLHVISLLGEHTVASLTEMADADELPAPLELAQHVESRIQSFSPDAGELLSALAVLGDGWVSLDTAAAVAGVDDARAAARVLTEERLVRTRGATLTDIRIFHSVIRAAVYEVIPDARARRLHRAAAERVMDPSARLRHRLASMDAAADPELAAELVAYADAQHTAAQYREAARFLRMAATVTAQRDAADALLQDAQFESVLGADPEAYREQVGTGDARDRLVVALSFTDRAEWQRGWAVLVDLDDDTIAALPDRIAFRVRVLRAFDAMGAGRPAPEIFADLDAAERLRDADPALQRHLLFTKLQVSAWTFAGEAEFWEMSGFGEERSVLASTRQGTALLAWRGINHALDGTPEEAIADLSTATALIGTGGLDFTEGTYHSMLGLAHYLAGDVARAGASIEVSLSTGLAYTHPVSLAISGLRELLGGDARTSRAIMAEVRAGLLRNRYKGAMLTADTVDLLVLAAVGSDAERREWVRRRRIELGDPLVEDLNLVPTLWLGLHGLAATWVDDAVAAKEWSARLQAVAFGTEWRDAMVAWIAARVSELGGTDATDALAAFAREEFTSIPVLRGLVAREAAASARRHGRPDAAQLRLEADALVVAVAVAEDATAGEPETAVATESDIGVLAALSDRERAVVALVAGGMSYAQIAKELYITRSTVGFHLSNCYAKTGTHTRHELADLAREAGMSPRLPV</sequence>
<dbReference type="PANTHER" id="PTHR16305:SF35">
    <property type="entry name" value="TRANSCRIPTIONAL ACTIVATOR DOMAIN"/>
    <property type="match status" value="1"/>
</dbReference>
<dbReference type="InterPro" id="IPR027417">
    <property type="entry name" value="P-loop_NTPase"/>
</dbReference>
<evidence type="ECO:0000259" key="3">
    <source>
        <dbReference type="PROSITE" id="PS50043"/>
    </source>
</evidence>
<accession>A0ABP5AN87</accession>
<feature type="domain" description="HTH luxR-type" evidence="3">
    <location>
        <begin position="819"/>
        <end position="884"/>
    </location>
</feature>
<dbReference type="InterPro" id="IPR041664">
    <property type="entry name" value="AAA_16"/>
</dbReference>
<dbReference type="InterPro" id="IPR000792">
    <property type="entry name" value="Tscrpt_reg_LuxR_C"/>
</dbReference>
<dbReference type="Pfam" id="PF00196">
    <property type="entry name" value="GerE"/>
    <property type="match status" value="1"/>
</dbReference>
<evidence type="ECO:0000256" key="2">
    <source>
        <dbReference type="ARBA" id="ARBA00022840"/>
    </source>
</evidence>
<dbReference type="SMART" id="SM00421">
    <property type="entry name" value="HTH_LUXR"/>
    <property type="match status" value="1"/>
</dbReference>
<dbReference type="PROSITE" id="PS50043">
    <property type="entry name" value="HTH_LUXR_2"/>
    <property type="match status" value="1"/>
</dbReference>
<keyword evidence="2" id="KW-0067">ATP-binding</keyword>
<dbReference type="PRINTS" id="PR00038">
    <property type="entry name" value="HTHLUXR"/>
</dbReference>
<dbReference type="PANTHER" id="PTHR16305">
    <property type="entry name" value="TESTICULAR SOLUBLE ADENYLYL CYCLASE"/>
    <property type="match status" value="1"/>
</dbReference>
<dbReference type="RefSeq" id="WP_248145826.1">
    <property type="nucleotide sequence ID" value="NZ_BAAAOF010000002.1"/>
</dbReference>
<dbReference type="Gene3D" id="1.10.10.10">
    <property type="entry name" value="Winged helix-like DNA-binding domain superfamily/Winged helix DNA-binding domain"/>
    <property type="match status" value="1"/>
</dbReference>
<dbReference type="SUPFAM" id="SSF46894">
    <property type="entry name" value="C-terminal effector domain of the bipartite response regulators"/>
    <property type="match status" value="1"/>
</dbReference>
<name>A0ABP5AN87_9MICO</name>
<keyword evidence="1" id="KW-0547">Nucleotide-binding</keyword>
<keyword evidence="5" id="KW-1185">Reference proteome</keyword>
<reference evidence="5" key="1">
    <citation type="journal article" date="2019" name="Int. J. Syst. Evol. Microbiol.">
        <title>The Global Catalogue of Microorganisms (GCM) 10K type strain sequencing project: providing services to taxonomists for standard genome sequencing and annotation.</title>
        <authorList>
            <consortium name="The Broad Institute Genomics Platform"/>
            <consortium name="The Broad Institute Genome Sequencing Center for Infectious Disease"/>
            <person name="Wu L."/>
            <person name="Ma J."/>
        </authorList>
    </citation>
    <scope>NUCLEOTIDE SEQUENCE [LARGE SCALE GENOMIC DNA]</scope>
    <source>
        <strain evidence="5">JCM 14900</strain>
    </source>
</reference>
<dbReference type="SUPFAM" id="SSF52540">
    <property type="entry name" value="P-loop containing nucleoside triphosphate hydrolases"/>
    <property type="match status" value="1"/>
</dbReference>
<protein>
    <submittedName>
        <fullName evidence="4">LuxR family transcriptional regulator</fullName>
    </submittedName>
</protein>
<evidence type="ECO:0000313" key="5">
    <source>
        <dbReference type="Proteomes" id="UP001501343"/>
    </source>
</evidence>
<dbReference type="EMBL" id="BAAAOF010000002">
    <property type="protein sequence ID" value="GAA1918447.1"/>
    <property type="molecule type" value="Genomic_DNA"/>
</dbReference>
<evidence type="ECO:0000313" key="4">
    <source>
        <dbReference type="EMBL" id="GAA1918447.1"/>
    </source>
</evidence>
<dbReference type="CDD" id="cd06170">
    <property type="entry name" value="LuxR_C_like"/>
    <property type="match status" value="1"/>
</dbReference>
<dbReference type="Pfam" id="PF13191">
    <property type="entry name" value="AAA_16"/>
    <property type="match status" value="1"/>
</dbReference>